<evidence type="ECO:0000256" key="1">
    <source>
        <dbReference type="ARBA" id="ARBA00006640"/>
    </source>
</evidence>
<protein>
    <recommendedName>
        <fullName evidence="4 5">Small ribosomal subunit protein bS21</fullName>
    </recommendedName>
</protein>
<evidence type="ECO:0000256" key="6">
    <source>
        <dbReference type="RuleBase" id="RU000667"/>
    </source>
</evidence>
<dbReference type="PRINTS" id="PR00976">
    <property type="entry name" value="RIBOSOMALS21"/>
</dbReference>
<name>A0A1F4V422_UNCKA</name>
<dbReference type="Proteomes" id="UP000177371">
    <property type="component" value="Unassembled WGS sequence"/>
</dbReference>
<reference evidence="7 8" key="1">
    <citation type="journal article" date="2016" name="Nat. Commun.">
        <title>Thousands of microbial genomes shed light on interconnected biogeochemical processes in an aquifer system.</title>
        <authorList>
            <person name="Anantharaman K."/>
            <person name="Brown C.T."/>
            <person name="Hug L.A."/>
            <person name="Sharon I."/>
            <person name="Castelle C.J."/>
            <person name="Probst A.J."/>
            <person name="Thomas B.C."/>
            <person name="Singh A."/>
            <person name="Wilkins M.J."/>
            <person name="Karaoz U."/>
            <person name="Brodie E.L."/>
            <person name="Williams K.H."/>
            <person name="Hubbard S.S."/>
            <person name="Banfield J.F."/>
        </authorList>
    </citation>
    <scope>NUCLEOTIDE SEQUENCE [LARGE SCALE GENOMIC DNA]</scope>
</reference>
<evidence type="ECO:0000256" key="3">
    <source>
        <dbReference type="ARBA" id="ARBA00023274"/>
    </source>
</evidence>
<evidence type="ECO:0000313" key="8">
    <source>
        <dbReference type="Proteomes" id="UP000177371"/>
    </source>
</evidence>
<dbReference type="EMBL" id="MEUT01000007">
    <property type="protein sequence ID" value="OGC51962.1"/>
    <property type="molecule type" value="Genomic_DNA"/>
</dbReference>
<dbReference type="GO" id="GO:0005840">
    <property type="term" value="C:ribosome"/>
    <property type="evidence" value="ECO:0007669"/>
    <property type="project" value="UniProtKB-KW"/>
</dbReference>
<dbReference type="Pfam" id="PF01165">
    <property type="entry name" value="Ribosomal_S21"/>
    <property type="match status" value="1"/>
</dbReference>
<keyword evidence="3 5" id="KW-0687">Ribonucleoprotein</keyword>
<evidence type="ECO:0000256" key="5">
    <source>
        <dbReference type="HAMAP-Rule" id="MF_00358"/>
    </source>
</evidence>
<comment type="similarity">
    <text evidence="1 5 6">Belongs to the bacterial ribosomal protein bS21 family.</text>
</comment>
<evidence type="ECO:0000256" key="4">
    <source>
        <dbReference type="ARBA" id="ARBA00035135"/>
    </source>
</evidence>
<dbReference type="InterPro" id="IPR038380">
    <property type="entry name" value="Ribosomal_bS21_sf"/>
</dbReference>
<dbReference type="PANTHER" id="PTHR21109">
    <property type="entry name" value="MITOCHONDRIAL 28S RIBOSOMAL PROTEIN S21"/>
    <property type="match status" value="1"/>
</dbReference>
<dbReference type="Gene3D" id="1.20.5.1150">
    <property type="entry name" value="Ribosomal protein S8"/>
    <property type="match status" value="1"/>
</dbReference>
<dbReference type="HAMAP" id="MF_00358">
    <property type="entry name" value="Ribosomal_bS21"/>
    <property type="match status" value="1"/>
</dbReference>
<dbReference type="STRING" id="1802610.A2W32_02025"/>
<dbReference type="PANTHER" id="PTHR21109:SF0">
    <property type="entry name" value="SMALL RIBOSOMAL SUBUNIT PROTEIN BS21M"/>
    <property type="match status" value="1"/>
</dbReference>
<dbReference type="InterPro" id="IPR001911">
    <property type="entry name" value="Ribosomal_bS21"/>
</dbReference>
<dbReference type="GO" id="GO:1990904">
    <property type="term" value="C:ribonucleoprotein complex"/>
    <property type="evidence" value="ECO:0007669"/>
    <property type="project" value="UniProtKB-KW"/>
</dbReference>
<dbReference type="GO" id="GO:0003735">
    <property type="term" value="F:structural constituent of ribosome"/>
    <property type="evidence" value="ECO:0007669"/>
    <property type="project" value="InterPro"/>
</dbReference>
<sequence length="63" mass="7641">MTKIKVRNGESLEQALRRFNREVIKAGILQELKDRERYQKPSEVKRIKAKELARKIYLETKRR</sequence>
<keyword evidence="2 5" id="KW-0689">Ribosomal protein</keyword>
<gene>
    <name evidence="5" type="primary">rpsU</name>
    <name evidence="7" type="ORF">A2W32_02025</name>
</gene>
<evidence type="ECO:0000313" key="7">
    <source>
        <dbReference type="EMBL" id="OGC51962.1"/>
    </source>
</evidence>
<dbReference type="NCBIfam" id="TIGR00030">
    <property type="entry name" value="S21p"/>
    <property type="match status" value="1"/>
</dbReference>
<dbReference type="GO" id="GO:0006412">
    <property type="term" value="P:translation"/>
    <property type="evidence" value="ECO:0007669"/>
    <property type="project" value="UniProtKB-UniRule"/>
</dbReference>
<organism evidence="7 8">
    <name type="scientific">candidate division WWE3 bacterium RBG_16_37_10</name>
    <dbReference type="NCBI Taxonomy" id="1802610"/>
    <lineage>
        <taxon>Bacteria</taxon>
        <taxon>Katanobacteria</taxon>
    </lineage>
</organism>
<proteinExistence type="inferred from homology"/>
<comment type="caution">
    <text evidence="7">The sequence shown here is derived from an EMBL/GenBank/DDBJ whole genome shotgun (WGS) entry which is preliminary data.</text>
</comment>
<dbReference type="AlphaFoldDB" id="A0A1F4V422"/>
<evidence type="ECO:0000256" key="2">
    <source>
        <dbReference type="ARBA" id="ARBA00022980"/>
    </source>
</evidence>
<accession>A0A1F4V422</accession>